<dbReference type="GO" id="GO:0051117">
    <property type="term" value="F:ATPase binding"/>
    <property type="evidence" value="ECO:0007669"/>
    <property type="project" value="TreeGrafter"/>
</dbReference>
<evidence type="ECO:0000256" key="11">
    <source>
        <dbReference type="RuleBase" id="RU000550"/>
    </source>
</evidence>
<dbReference type="InterPro" id="IPR001907">
    <property type="entry name" value="ClpP"/>
</dbReference>
<dbReference type="GO" id="GO:0004176">
    <property type="term" value="F:ATP-dependent peptidase activity"/>
    <property type="evidence" value="ECO:0007669"/>
    <property type="project" value="InterPro"/>
</dbReference>
<dbReference type="Pfam" id="PF00574">
    <property type="entry name" value="CLP_protease"/>
    <property type="match status" value="1"/>
</dbReference>
<protein>
    <recommendedName>
        <fullName evidence="7 12">ATP-dependent Clp protease proteolytic subunit</fullName>
        <ecNumber evidence="7 10">3.4.21.92</ecNumber>
    </recommendedName>
    <alternativeName>
        <fullName evidence="7">Endopeptidase Clp</fullName>
    </alternativeName>
</protein>
<accession>A0A3B1E2R7</accession>
<dbReference type="InterPro" id="IPR029045">
    <property type="entry name" value="ClpP/crotonase-like_dom_sf"/>
</dbReference>
<evidence type="ECO:0000256" key="6">
    <source>
        <dbReference type="ARBA" id="ARBA00034021"/>
    </source>
</evidence>
<keyword evidence="3 7" id="KW-0645">Protease</keyword>
<dbReference type="PANTHER" id="PTHR10381">
    <property type="entry name" value="ATP-DEPENDENT CLP PROTEASE PROTEOLYTIC SUBUNIT"/>
    <property type="match status" value="1"/>
</dbReference>
<dbReference type="RefSeq" id="WP_158349168.1">
    <property type="nucleotide sequence ID" value="NZ_LR025085.1"/>
</dbReference>
<dbReference type="OrthoDB" id="9802800at2"/>
<dbReference type="STRING" id="1921549.GCA_900128825_00306"/>
<dbReference type="InterPro" id="IPR023562">
    <property type="entry name" value="ClpP/TepA"/>
</dbReference>
<evidence type="ECO:0000256" key="9">
    <source>
        <dbReference type="PROSITE-ProRule" id="PRU10086"/>
    </source>
</evidence>
<reference evidence="14" key="1">
    <citation type="submission" date="2018-09" db="EMBL/GenBank/DDBJ databases">
        <authorList>
            <person name="Manzano-Marin A."/>
            <person name="Manzano-Marin A."/>
        </authorList>
    </citation>
    <scope>NUCLEOTIDE SEQUENCE [LARGE SCALE GENOMIC DNA]</scope>
    <source>
        <strain evidence="14">BuCistrobi</strain>
    </source>
</reference>
<comment type="subcellular location">
    <subcellularLocation>
        <location evidence="7">Cytoplasm</location>
    </subcellularLocation>
</comment>
<dbReference type="GO" id="GO:0009368">
    <property type="term" value="C:endopeptidase Clp complex"/>
    <property type="evidence" value="ECO:0007669"/>
    <property type="project" value="TreeGrafter"/>
</dbReference>
<dbReference type="InterPro" id="IPR033135">
    <property type="entry name" value="ClpP_His_AS"/>
</dbReference>
<feature type="active site" description="Nucleophile" evidence="7">
    <location>
        <position position="111"/>
    </location>
</feature>
<keyword evidence="2 7" id="KW-0963">Cytoplasm</keyword>
<dbReference type="GO" id="GO:0006515">
    <property type="term" value="P:protein quality control for misfolded or incompletely synthesized proteins"/>
    <property type="evidence" value="ECO:0007669"/>
    <property type="project" value="TreeGrafter"/>
</dbReference>
<evidence type="ECO:0000256" key="1">
    <source>
        <dbReference type="ARBA" id="ARBA00007039"/>
    </source>
</evidence>
<evidence type="ECO:0000313" key="13">
    <source>
        <dbReference type="EMBL" id="VAX76740.1"/>
    </source>
</evidence>
<evidence type="ECO:0000256" key="7">
    <source>
        <dbReference type="HAMAP-Rule" id="MF_00444"/>
    </source>
</evidence>
<dbReference type="AlphaFoldDB" id="A0A3B1E2R7"/>
<dbReference type="PROSITE" id="PS00382">
    <property type="entry name" value="CLP_PROTEASE_HIS"/>
    <property type="match status" value="1"/>
</dbReference>
<evidence type="ECO:0000256" key="4">
    <source>
        <dbReference type="ARBA" id="ARBA00022801"/>
    </source>
</evidence>
<name>A0A3B1E2R7_9GAMM</name>
<dbReference type="GO" id="GO:0005737">
    <property type="term" value="C:cytoplasm"/>
    <property type="evidence" value="ECO:0007669"/>
    <property type="project" value="UniProtKB-SubCell"/>
</dbReference>
<keyword evidence="4 7" id="KW-0378">Hydrolase</keyword>
<comment type="function">
    <text evidence="7 11">Cleaves peptides in various proteins in a process that requires ATP hydrolysis. Has a chymotrypsin-like activity. Plays a major role in the degradation of misfolded proteins.</text>
</comment>
<dbReference type="Proteomes" id="UP000271849">
    <property type="component" value="Chromosome"/>
</dbReference>
<evidence type="ECO:0000313" key="14">
    <source>
        <dbReference type="Proteomes" id="UP000271849"/>
    </source>
</evidence>
<dbReference type="CDD" id="cd07017">
    <property type="entry name" value="S14_ClpP_2"/>
    <property type="match status" value="1"/>
</dbReference>
<dbReference type="EMBL" id="LR025085">
    <property type="protein sequence ID" value="VAX76740.1"/>
    <property type="molecule type" value="Genomic_DNA"/>
</dbReference>
<evidence type="ECO:0000256" key="10">
    <source>
        <dbReference type="RuleBase" id="RU000549"/>
    </source>
</evidence>
<dbReference type="PRINTS" id="PR00127">
    <property type="entry name" value="CLPPROTEASEP"/>
</dbReference>
<evidence type="ECO:0000256" key="12">
    <source>
        <dbReference type="RuleBase" id="RU003567"/>
    </source>
</evidence>
<dbReference type="HAMAP" id="MF_00444">
    <property type="entry name" value="ClpP"/>
    <property type="match status" value="1"/>
</dbReference>
<proteinExistence type="inferred from homology"/>
<dbReference type="NCBIfam" id="NF001368">
    <property type="entry name" value="PRK00277.1"/>
    <property type="match status" value="1"/>
</dbReference>
<comment type="similarity">
    <text evidence="1 7 12">Belongs to the peptidase S14 family.</text>
</comment>
<dbReference type="SUPFAM" id="SSF52096">
    <property type="entry name" value="ClpP/crotonase"/>
    <property type="match status" value="1"/>
</dbReference>
<dbReference type="PROSITE" id="PS00381">
    <property type="entry name" value="CLP_PROTEASE_SER"/>
    <property type="match status" value="1"/>
</dbReference>
<keyword evidence="5 7" id="KW-0720">Serine protease</keyword>
<evidence type="ECO:0000256" key="8">
    <source>
        <dbReference type="PROSITE-ProRule" id="PRU10085"/>
    </source>
</evidence>
<feature type="active site" evidence="7 9">
    <location>
        <position position="136"/>
    </location>
</feature>
<dbReference type="FunFam" id="3.90.226.10:FF:000001">
    <property type="entry name" value="ATP-dependent Clp protease proteolytic subunit"/>
    <property type="match status" value="1"/>
</dbReference>
<gene>
    <name evidence="7 13" type="primary">clpP</name>
    <name evidence="13" type="ORF">BUCINSTRO3249_0304</name>
</gene>
<dbReference type="EC" id="3.4.21.92" evidence="7 10"/>
<sequence precursor="true">MKIIQKKNTITNNLSLIPFVIDKTNGGERSYDIFSRLLKERIIFITGVINDNLASIVISQILFLEAENKKKDIFLYINSPGGIISSGLSIYDTMQFVQPDINTICLGQACSMAAILLCAGKHGKRFCLPHARIMLHQPLGGFEGQASDIIIHAREIKNIKKIINNLLSLHTKQPIEKITKEIERDYFFSPLEALEYGLIDKILKKNQYNKSL</sequence>
<dbReference type="NCBIfam" id="NF009205">
    <property type="entry name" value="PRK12553.1"/>
    <property type="match status" value="1"/>
</dbReference>
<feature type="active site" evidence="8">
    <location>
        <position position="111"/>
    </location>
</feature>
<evidence type="ECO:0000256" key="2">
    <source>
        <dbReference type="ARBA" id="ARBA00022490"/>
    </source>
</evidence>
<dbReference type="PANTHER" id="PTHR10381:SF70">
    <property type="entry name" value="ATP-DEPENDENT CLP PROTEASE PROTEOLYTIC SUBUNIT"/>
    <property type="match status" value="1"/>
</dbReference>
<dbReference type="GO" id="GO:0004252">
    <property type="term" value="F:serine-type endopeptidase activity"/>
    <property type="evidence" value="ECO:0007669"/>
    <property type="project" value="UniProtKB-UniRule"/>
</dbReference>
<evidence type="ECO:0000256" key="5">
    <source>
        <dbReference type="ARBA" id="ARBA00022825"/>
    </source>
</evidence>
<dbReference type="InterPro" id="IPR018215">
    <property type="entry name" value="ClpP_Ser_AS"/>
</dbReference>
<organism evidence="13 14">
    <name type="scientific">Buchnera aphidicola</name>
    <name type="common">Cinara strobi</name>
    <dbReference type="NCBI Taxonomy" id="1921549"/>
    <lineage>
        <taxon>Bacteria</taxon>
        <taxon>Pseudomonadati</taxon>
        <taxon>Pseudomonadota</taxon>
        <taxon>Gammaproteobacteria</taxon>
        <taxon>Enterobacterales</taxon>
        <taxon>Erwiniaceae</taxon>
        <taxon>Buchnera</taxon>
    </lineage>
</organism>
<evidence type="ECO:0000256" key="3">
    <source>
        <dbReference type="ARBA" id="ARBA00022670"/>
    </source>
</evidence>
<comment type="catalytic activity">
    <reaction evidence="6 7 9">
        <text>Hydrolysis of proteins to small peptides in the presence of ATP and magnesium. alpha-casein is the usual test substrate. In the absence of ATP, only oligopeptides shorter than five residues are hydrolyzed (such as succinyl-Leu-Tyr-|-NHMec, and Leu-Tyr-Leu-|-Tyr-Trp, in which cleavage of the -Tyr-|-Leu- and -Tyr-|-Trp bonds also occurs).</text>
        <dbReference type="EC" id="3.4.21.92"/>
    </reaction>
</comment>
<dbReference type="Gene3D" id="3.90.226.10">
    <property type="entry name" value="2-enoyl-CoA Hydratase, Chain A, domain 1"/>
    <property type="match status" value="1"/>
</dbReference>
<comment type="subunit">
    <text evidence="7">Fourteen ClpP subunits assemble into 2 heptameric rings which stack back to back to give a disk-like structure with a central cavity, resembling the structure of eukaryotic proteasomes.</text>
</comment>